<feature type="coiled-coil region" evidence="2">
    <location>
        <begin position="235"/>
        <end position="269"/>
    </location>
</feature>
<keyword evidence="3" id="KW-1133">Transmembrane helix</keyword>
<gene>
    <name evidence="5" type="ORF">TW81_10145</name>
</gene>
<feature type="transmembrane region" description="Helical" evidence="3">
    <location>
        <begin position="194"/>
        <end position="214"/>
    </location>
</feature>
<dbReference type="SMART" id="SM00671">
    <property type="entry name" value="SEL1"/>
    <property type="match status" value="3"/>
</dbReference>
<dbReference type="PANTHER" id="PTHR11102:SF160">
    <property type="entry name" value="ERAD-ASSOCIATED E3 UBIQUITIN-PROTEIN LIGASE COMPONENT HRD3"/>
    <property type="match status" value="1"/>
</dbReference>
<keyword evidence="4" id="KW-0732">Signal</keyword>
<evidence type="ECO:0000256" key="1">
    <source>
        <dbReference type="ARBA" id="ARBA00023186"/>
    </source>
</evidence>
<dbReference type="Pfam" id="PF08238">
    <property type="entry name" value="Sel1"/>
    <property type="match status" value="3"/>
</dbReference>
<dbReference type="EMBL" id="JXXV01000016">
    <property type="protein sequence ID" value="KJY83344.1"/>
    <property type="molecule type" value="Genomic_DNA"/>
</dbReference>
<dbReference type="RefSeq" id="WP_045955582.1">
    <property type="nucleotide sequence ID" value="NZ_JXXV01000016.1"/>
</dbReference>
<evidence type="ECO:0000313" key="5">
    <source>
        <dbReference type="EMBL" id="KJY83344.1"/>
    </source>
</evidence>
<dbReference type="SUPFAM" id="SSF81901">
    <property type="entry name" value="HCP-like"/>
    <property type="match status" value="1"/>
</dbReference>
<evidence type="ECO:0000256" key="3">
    <source>
        <dbReference type="SAM" id="Phobius"/>
    </source>
</evidence>
<keyword evidence="6" id="KW-1185">Reference proteome</keyword>
<dbReference type="InterPro" id="IPR006597">
    <property type="entry name" value="Sel1-like"/>
</dbReference>
<feature type="chain" id="PRO_5002472999" description="J domain-containing protein" evidence="4">
    <location>
        <begin position="18"/>
        <end position="342"/>
    </location>
</feature>
<evidence type="ECO:0008006" key="7">
    <source>
        <dbReference type="Google" id="ProtNLM"/>
    </source>
</evidence>
<evidence type="ECO:0000313" key="6">
    <source>
        <dbReference type="Proteomes" id="UP000033673"/>
    </source>
</evidence>
<dbReference type="CDD" id="cd06257">
    <property type="entry name" value="DnaJ"/>
    <property type="match status" value="1"/>
</dbReference>
<dbReference type="Proteomes" id="UP000033673">
    <property type="component" value="Unassembled WGS sequence"/>
</dbReference>
<dbReference type="STRING" id="579748.TW81_10145"/>
<organism evidence="5 6">
    <name type="scientific">Vibrio galatheae</name>
    <dbReference type="NCBI Taxonomy" id="579748"/>
    <lineage>
        <taxon>Bacteria</taxon>
        <taxon>Pseudomonadati</taxon>
        <taxon>Pseudomonadota</taxon>
        <taxon>Gammaproteobacteria</taxon>
        <taxon>Vibrionales</taxon>
        <taxon>Vibrionaceae</taxon>
        <taxon>Vibrio</taxon>
    </lineage>
</organism>
<keyword evidence="3" id="KW-0472">Membrane</keyword>
<dbReference type="Gene3D" id="1.25.40.10">
    <property type="entry name" value="Tetratricopeptide repeat domain"/>
    <property type="match status" value="1"/>
</dbReference>
<dbReference type="InterPro" id="IPR050767">
    <property type="entry name" value="Sel1_AlgK"/>
</dbReference>
<feature type="signal peptide" evidence="4">
    <location>
        <begin position="1"/>
        <end position="17"/>
    </location>
</feature>
<evidence type="ECO:0000256" key="2">
    <source>
        <dbReference type="SAM" id="Coils"/>
    </source>
</evidence>
<keyword evidence="3" id="KW-0812">Transmembrane</keyword>
<name>A0A0F4NKH0_9VIBR</name>
<dbReference type="OrthoDB" id="5906522at2"/>
<dbReference type="InterPro" id="IPR011990">
    <property type="entry name" value="TPR-like_helical_dom_sf"/>
</dbReference>
<protein>
    <recommendedName>
        <fullName evidence="7">J domain-containing protein</fullName>
    </recommendedName>
</protein>
<evidence type="ECO:0000256" key="4">
    <source>
        <dbReference type="SAM" id="SignalP"/>
    </source>
</evidence>
<dbReference type="AlphaFoldDB" id="A0A0F4NKH0"/>
<dbReference type="InterPro" id="IPR036869">
    <property type="entry name" value="J_dom_sf"/>
</dbReference>
<dbReference type="PANTHER" id="PTHR11102">
    <property type="entry name" value="SEL-1-LIKE PROTEIN"/>
    <property type="match status" value="1"/>
</dbReference>
<sequence length="342" mass="38762">MRTLFLLLVIFSSMSQAQTVEALIQSAQNNNLHAQFELAEKYAKGQDVEQSDSESFYWYQQAAENGNTSAAAKLGEAYYQGIGTSIDIENAIFWLSKAALAGDQHATLLLGQLYEKTTLQPDNLDLAKLWYQQAAKEDPNAEDDYARVLEQQFNNRRAKQVAAIDQLEVAFDGQNIELSPKARSISESEQAQNAPIYALTALLLISLAVIAWLIRTNRKVLNSSLATDSDVQRQQVKLDRELRRKDETLKQQKRQMEAMYRHIKKLQAQENGVSNSNQTQDKPITLACAMFGFNPAKLPEEKQIKIRYKQLSKIYHPDLKGSEDEMKLLNQALKVILKHVNK</sequence>
<dbReference type="Gene3D" id="1.10.287.110">
    <property type="entry name" value="DnaJ domain"/>
    <property type="match status" value="1"/>
</dbReference>
<accession>A0A0F4NKH0</accession>
<dbReference type="SUPFAM" id="SSF46565">
    <property type="entry name" value="Chaperone J-domain"/>
    <property type="match status" value="1"/>
</dbReference>
<dbReference type="InterPro" id="IPR001623">
    <property type="entry name" value="DnaJ_domain"/>
</dbReference>
<keyword evidence="2" id="KW-0175">Coiled coil</keyword>
<proteinExistence type="predicted"/>
<reference evidence="5 6" key="1">
    <citation type="journal article" date="2015" name="BMC Genomics">
        <title>Genome mining reveals unlocked bioactive potential of marine Gram-negative bacteria.</title>
        <authorList>
            <person name="Machado H."/>
            <person name="Sonnenschein E.C."/>
            <person name="Melchiorsen J."/>
            <person name="Gram L."/>
        </authorList>
    </citation>
    <scope>NUCLEOTIDE SEQUENCE [LARGE SCALE GENOMIC DNA]</scope>
    <source>
        <strain evidence="5 6">S2757</strain>
    </source>
</reference>
<keyword evidence="1" id="KW-0143">Chaperone</keyword>
<dbReference type="PATRIC" id="fig|579748.3.peg.2085"/>
<comment type="caution">
    <text evidence="5">The sequence shown here is derived from an EMBL/GenBank/DDBJ whole genome shotgun (WGS) entry which is preliminary data.</text>
</comment>